<evidence type="ECO:0000313" key="1">
    <source>
        <dbReference type="EMBL" id="PIV12651.1"/>
    </source>
</evidence>
<gene>
    <name evidence="1" type="ORF">COS47_01460</name>
</gene>
<dbReference type="NCBIfam" id="TIGR01175">
    <property type="entry name" value="pilM"/>
    <property type="match status" value="1"/>
</dbReference>
<dbReference type="Pfam" id="PF11104">
    <property type="entry name" value="PilM_2"/>
    <property type="match status" value="1"/>
</dbReference>
<dbReference type="EMBL" id="PEUV01000030">
    <property type="protein sequence ID" value="PIV12651.1"/>
    <property type="molecule type" value="Genomic_DNA"/>
</dbReference>
<dbReference type="CDD" id="cd24049">
    <property type="entry name" value="ASKHA_NBD_PilM"/>
    <property type="match status" value="1"/>
</dbReference>
<dbReference type="Gene3D" id="3.30.1490.300">
    <property type="match status" value="1"/>
</dbReference>
<evidence type="ECO:0000313" key="2">
    <source>
        <dbReference type="Proteomes" id="UP000230324"/>
    </source>
</evidence>
<dbReference type="InterPro" id="IPR043129">
    <property type="entry name" value="ATPase_NBD"/>
</dbReference>
<dbReference type="SUPFAM" id="SSF53067">
    <property type="entry name" value="Actin-like ATPase domain"/>
    <property type="match status" value="2"/>
</dbReference>
<sequence length="394" mass="44199">MNIGKKAIDKPKAKNMLEFFTLKTKAFGLDISDLSLKIVQLKKKGNFFALSSFGEFSIEPGIIKEGEIREPEALLKIIKKALKEVKGKNLQTKYVLSSLPEEKAFLEVIQMPKMKEEELKKAISFEVENYIPLSIKEVYFDFQVIPPVFEQLDRLDVLIAALPKKIVDVYVSVFKKAGLKPKALEVESQAICRALIKKELSSFPLLIIDLGATKTGFIIFSGHSLRYTTSIPVSSQTFTEAISKTLKINLKKAEELKIQYGLLPKTGVQLKGKGGNFQKEITQEKKIFEALIPSLTDLTEQIKKHLDFYLTHNGQEPPSLKKRNPEKVLLCGGGANLRGLPECLTELLQIPVELGNPWVNILPQPKIEIPQMEYQQSLKYATALGLALRGTQDD</sequence>
<dbReference type="InterPro" id="IPR005883">
    <property type="entry name" value="PilM"/>
</dbReference>
<dbReference type="AlphaFoldDB" id="A0A2M7BY86"/>
<dbReference type="PIRSF" id="PIRSF019169">
    <property type="entry name" value="PilM"/>
    <property type="match status" value="1"/>
</dbReference>
<dbReference type="PANTHER" id="PTHR32432:SF3">
    <property type="entry name" value="ETHANOLAMINE UTILIZATION PROTEIN EUTJ"/>
    <property type="match status" value="1"/>
</dbReference>
<dbReference type="Gene3D" id="3.30.420.40">
    <property type="match status" value="2"/>
</dbReference>
<organism evidence="1 2">
    <name type="scientific">Candidatus Nealsonbacteria bacterium CG03_land_8_20_14_0_80_36_12</name>
    <dbReference type="NCBI Taxonomy" id="1974701"/>
    <lineage>
        <taxon>Bacteria</taxon>
        <taxon>Candidatus Nealsoniibacteriota</taxon>
    </lineage>
</organism>
<dbReference type="PANTHER" id="PTHR32432">
    <property type="entry name" value="CELL DIVISION PROTEIN FTSA-RELATED"/>
    <property type="match status" value="1"/>
</dbReference>
<dbReference type="InterPro" id="IPR050696">
    <property type="entry name" value="FtsA/MreB"/>
</dbReference>
<dbReference type="Proteomes" id="UP000230324">
    <property type="component" value="Unassembled WGS sequence"/>
</dbReference>
<accession>A0A2M7BY86</accession>
<proteinExistence type="predicted"/>
<protein>
    <recommendedName>
        <fullName evidence="3">SHS2 domain-containing protein</fullName>
    </recommendedName>
</protein>
<evidence type="ECO:0008006" key="3">
    <source>
        <dbReference type="Google" id="ProtNLM"/>
    </source>
</evidence>
<reference evidence="2" key="1">
    <citation type="submission" date="2017-09" db="EMBL/GenBank/DDBJ databases">
        <title>Depth-based differentiation of microbial function through sediment-hosted aquifers and enrichment of novel symbionts in the deep terrestrial subsurface.</title>
        <authorList>
            <person name="Probst A.J."/>
            <person name="Ladd B."/>
            <person name="Jarett J.K."/>
            <person name="Geller-Mcgrath D.E."/>
            <person name="Sieber C.M.K."/>
            <person name="Emerson J.B."/>
            <person name="Anantharaman K."/>
            <person name="Thomas B.C."/>
            <person name="Malmstrom R."/>
            <person name="Stieglmeier M."/>
            <person name="Klingl A."/>
            <person name="Woyke T."/>
            <person name="Ryan C.M."/>
            <person name="Banfield J.F."/>
        </authorList>
    </citation>
    <scope>NUCLEOTIDE SEQUENCE [LARGE SCALE GENOMIC DNA]</scope>
</reference>
<name>A0A2M7BY86_9BACT</name>
<comment type="caution">
    <text evidence="1">The sequence shown here is derived from an EMBL/GenBank/DDBJ whole genome shotgun (WGS) entry which is preliminary data.</text>
</comment>